<reference evidence="1" key="1">
    <citation type="journal article" date="2014" name="Front. Microbiol.">
        <title>High frequency of phylogenetically diverse reductive dehalogenase-homologous genes in deep subseafloor sedimentary metagenomes.</title>
        <authorList>
            <person name="Kawai M."/>
            <person name="Futagami T."/>
            <person name="Toyoda A."/>
            <person name="Takaki Y."/>
            <person name="Nishi S."/>
            <person name="Hori S."/>
            <person name="Arai W."/>
            <person name="Tsubouchi T."/>
            <person name="Morono Y."/>
            <person name="Uchiyama I."/>
            <person name="Ito T."/>
            <person name="Fujiyama A."/>
            <person name="Inagaki F."/>
            <person name="Takami H."/>
        </authorList>
    </citation>
    <scope>NUCLEOTIDE SEQUENCE</scope>
    <source>
        <strain evidence="1">Expedition CK06-06</strain>
    </source>
</reference>
<feature type="non-terminal residue" evidence="1">
    <location>
        <position position="1"/>
    </location>
</feature>
<dbReference type="EMBL" id="BARS01027560">
    <property type="protein sequence ID" value="GAF99781.1"/>
    <property type="molecule type" value="Genomic_DNA"/>
</dbReference>
<comment type="caution">
    <text evidence="1">The sequence shown here is derived from an EMBL/GenBank/DDBJ whole genome shotgun (WGS) entry which is preliminary data.</text>
</comment>
<organism evidence="1">
    <name type="scientific">marine sediment metagenome</name>
    <dbReference type="NCBI Taxonomy" id="412755"/>
    <lineage>
        <taxon>unclassified sequences</taxon>
        <taxon>metagenomes</taxon>
        <taxon>ecological metagenomes</taxon>
    </lineage>
</organism>
<accession>X0UKG4</accession>
<gene>
    <name evidence="1" type="ORF">S01H1_43271</name>
</gene>
<proteinExistence type="predicted"/>
<evidence type="ECO:0000313" key="1">
    <source>
        <dbReference type="EMBL" id="GAF99781.1"/>
    </source>
</evidence>
<dbReference type="AlphaFoldDB" id="X0UKG4"/>
<name>X0UKG4_9ZZZZ</name>
<sequence>EPVRSFYDLEGLWIDAERIETKSMRENIKTDVTV</sequence>
<protein>
    <submittedName>
        <fullName evidence="1">Uncharacterized protein</fullName>
    </submittedName>
</protein>